<organism evidence="2 3">
    <name type="scientific">Chryseosolibacter histidini</name>
    <dbReference type="NCBI Taxonomy" id="2782349"/>
    <lineage>
        <taxon>Bacteria</taxon>
        <taxon>Pseudomonadati</taxon>
        <taxon>Bacteroidota</taxon>
        <taxon>Cytophagia</taxon>
        <taxon>Cytophagales</taxon>
        <taxon>Chryseotaleaceae</taxon>
        <taxon>Chryseosolibacter</taxon>
    </lineage>
</organism>
<gene>
    <name evidence="2" type="ORF">KK083_11975</name>
</gene>
<keyword evidence="3" id="KW-1185">Reference proteome</keyword>
<evidence type="ECO:0008006" key="4">
    <source>
        <dbReference type="Google" id="ProtNLM"/>
    </source>
</evidence>
<feature type="signal peptide" evidence="1">
    <location>
        <begin position="1"/>
        <end position="20"/>
    </location>
</feature>
<dbReference type="PROSITE" id="PS51257">
    <property type="entry name" value="PROKAR_LIPOPROTEIN"/>
    <property type="match status" value="1"/>
</dbReference>
<feature type="chain" id="PRO_5042860855" description="Lipocalin-like domain-containing protein" evidence="1">
    <location>
        <begin position="21"/>
        <end position="143"/>
    </location>
</feature>
<name>A0AAP2GJ30_9BACT</name>
<keyword evidence="1" id="KW-0732">Signal</keyword>
<dbReference type="Proteomes" id="UP001319200">
    <property type="component" value="Unassembled WGS sequence"/>
</dbReference>
<evidence type="ECO:0000256" key="1">
    <source>
        <dbReference type="SAM" id="SignalP"/>
    </source>
</evidence>
<dbReference type="EMBL" id="JAHESF010000010">
    <property type="protein sequence ID" value="MBT1697599.1"/>
    <property type="molecule type" value="Genomic_DNA"/>
</dbReference>
<reference evidence="2 3" key="1">
    <citation type="submission" date="2021-05" db="EMBL/GenBank/DDBJ databases">
        <title>A Polyphasic approach of four new species of the genus Ohtaekwangia: Ohtaekwangia histidinii sp. nov., Ohtaekwangia cretensis sp. nov., Ohtaekwangia indiensis sp. nov., Ohtaekwangia reichenbachii sp. nov. from diverse environment.</title>
        <authorList>
            <person name="Octaviana S."/>
        </authorList>
    </citation>
    <scope>NUCLEOTIDE SEQUENCE [LARGE SCALE GENOMIC DNA]</scope>
    <source>
        <strain evidence="2 3">PWU4</strain>
    </source>
</reference>
<protein>
    <recommendedName>
        <fullName evidence="4">Lipocalin-like domain-containing protein</fullName>
    </recommendedName>
</protein>
<dbReference type="AlphaFoldDB" id="A0AAP2GJ30"/>
<comment type="caution">
    <text evidence="2">The sequence shown here is derived from an EMBL/GenBank/DDBJ whole genome shotgun (WGS) entry which is preliminary data.</text>
</comment>
<dbReference type="RefSeq" id="WP_254163471.1">
    <property type="nucleotide sequence ID" value="NZ_JAHESF010000010.1"/>
</dbReference>
<proteinExistence type="predicted"/>
<accession>A0AAP2GJ30</accession>
<sequence length="143" mass="15530">MKIYRMMLMIAVLAIGTLVGCDDEPQSKEEVFLKDLNGAWTLIAGQVTVDQKDVTNAFKGMTITFSTGKNYAVINPAPPLWPAGGSFTLEAGDNGLFNIRRDDNVLVSVKSLTSTTVLLELQYTAPAGRSNSVSGRYAFMMTK</sequence>
<evidence type="ECO:0000313" key="2">
    <source>
        <dbReference type="EMBL" id="MBT1697599.1"/>
    </source>
</evidence>
<evidence type="ECO:0000313" key="3">
    <source>
        <dbReference type="Proteomes" id="UP001319200"/>
    </source>
</evidence>